<comment type="caution">
    <text evidence="2">The sequence shown here is derived from an EMBL/GenBank/DDBJ whole genome shotgun (WGS) entry which is preliminary data.</text>
</comment>
<gene>
    <name evidence="2" type="ORF">H8E29_07430</name>
</gene>
<sequence length="446" mass="51879">MPKNIVILSDGTGQEGGRGHDTNVYKLFRMLEDRTDQQVVFYDEGLGTDWRKISGNIAGAGMRKNILQCYQFIYENYNAGDKIFLFGFSRGAATVRSLANFIDYFGILPKSRPELIKKAYALYRIGREEKIIEKVEEAPENQNLMDFATQGIQNLRDLGDIFMRGRSLNTKAEKFIHQHPNQWASIEFLGVWDTVPALGLPGAVIDTFVNIIPGWRHRYHDFTLHSSVRNAYHALSIDDDRKWFHPTIWDWYDKKYQKVEQVWFSGSHTDVGGGFDESGLSDISLEWMVQKAVSHGIRLFLRSSKYWNFCVAPDPTDQIHLPREGGGKIYPGKQRYWPKGVEKTFGIPKVHESVFERVKRVEGYQPWILQKFSKTQKESSNKIFEYEGEKASIRDYDESSWQEQFEIEGDEIKTTRPENDYDNLIERGEWGSNRLRRDLTRWKNKG</sequence>
<accession>A0A8J6NK22</accession>
<dbReference type="SUPFAM" id="SSF53474">
    <property type="entry name" value="alpha/beta-Hydrolases"/>
    <property type="match status" value="1"/>
</dbReference>
<dbReference type="Proteomes" id="UP000614469">
    <property type="component" value="Unassembled WGS sequence"/>
</dbReference>
<evidence type="ECO:0000313" key="3">
    <source>
        <dbReference type="Proteomes" id="UP000614469"/>
    </source>
</evidence>
<evidence type="ECO:0000313" key="2">
    <source>
        <dbReference type="EMBL" id="MBC8335077.1"/>
    </source>
</evidence>
<protein>
    <submittedName>
        <fullName evidence="2">DUF2235 domain-containing protein</fullName>
    </submittedName>
</protein>
<dbReference type="InterPro" id="IPR029058">
    <property type="entry name" value="AB_hydrolase_fold"/>
</dbReference>
<dbReference type="AlphaFoldDB" id="A0A8J6NK22"/>
<evidence type="ECO:0000259" key="1">
    <source>
        <dbReference type="Pfam" id="PF09994"/>
    </source>
</evidence>
<proteinExistence type="predicted"/>
<organism evidence="2 3">
    <name type="scientific">Candidatus Desulfolinea nitratireducens</name>
    <dbReference type="NCBI Taxonomy" id="2841698"/>
    <lineage>
        <taxon>Bacteria</taxon>
        <taxon>Bacillati</taxon>
        <taxon>Chloroflexota</taxon>
        <taxon>Anaerolineae</taxon>
        <taxon>Anaerolineales</taxon>
        <taxon>Anaerolineales incertae sedis</taxon>
        <taxon>Candidatus Desulfolinea</taxon>
    </lineage>
</organism>
<dbReference type="Pfam" id="PF09994">
    <property type="entry name" value="T6SS_Tle1-like_cat"/>
    <property type="match status" value="1"/>
</dbReference>
<reference evidence="2 3" key="1">
    <citation type="submission" date="2020-08" db="EMBL/GenBank/DDBJ databases">
        <title>Bridging the membrane lipid divide: bacteria of the FCB group superphylum have the potential to synthesize archaeal ether lipids.</title>
        <authorList>
            <person name="Villanueva L."/>
            <person name="Von Meijenfeldt F.A.B."/>
            <person name="Westbye A.B."/>
            <person name="Yadav S."/>
            <person name="Hopmans E.C."/>
            <person name="Dutilh B.E."/>
            <person name="Sinninghe Damste J.S."/>
        </authorList>
    </citation>
    <scope>NUCLEOTIDE SEQUENCE [LARGE SCALE GENOMIC DNA]</scope>
    <source>
        <strain evidence="2">NIOZ-UU36</strain>
    </source>
</reference>
<feature type="domain" description="T6SS Phospholipase effector Tle1-like catalytic" evidence="1">
    <location>
        <begin position="3"/>
        <end position="290"/>
    </location>
</feature>
<dbReference type="InterPro" id="IPR018712">
    <property type="entry name" value="Tle1-like_cat"/>
</dbReference>
<dbReference type="PANTHER" id="PTHR33840:SF1">
    <property type="entry name" value="TLE1 PHOSPHOLIPASE DOMAIN-CONTAINING PROTEIN"/>
    <property type="match status" value="1"/>
</dbReference>
<dbReference type="EMBL" id="JACNJN010000090">
    <property type="protein sequence ID" value="MBC8335077.1"/>
    <property type="molecule type" value="Genomic_DNA"/>
</dbReference>
<name>A0A8J6NK22_9CHLR</name>
<dbReference type="PANTHER" id="PTHR33840">
    <property type="match status" value="1"/>
</dbReference>